<dbReference type="OrthoDB" id="8857610at2"/>
<name>A0A0B1QA63_9HYPH</name>
<proteinExistence type="predicted"/>
<comment type="caution">
    <text evidence="1">The sequence shown here is derived from an EMBL/GenBank/DDBJ whole genome shotgun (WGS) entry which is preliminary data.</text>
</comment>
<reference evidence="1 2" key="1">
    <citation type="submission" date="2014-09" db="EMBL/GenBank/DDBJ databases">
        <title>Isolation and characterization of Aurantimonas altamirensis ON-56566 from clinical sample following a dog bite.</title>
        <authorList>
            <person name="Eshaghi A."/>
            <person name="Li A."/>
            <person name="Shahinas D."/>
            <person name="Bahn P."/>
            <person name="Kus J.V."/>
            <person name="Patel S.N."/>
        </authorList>
    </citation>
    <scope>NUCLEOTIDE SEQUENCE [LARGE SCALE GENOMIC DNA]</scope>
    <source>
        <strain evidence="1 2">ON-56566</strain>
    </source>
</reference>
<dbReference type="Proteomes" id="UP000030826">
    <property type="component" value="Unassembled WGS sequence"/>
</dbReference>
<dbReference type="STRING" id="370622.LA66_06750"/>
<dbReference type="RefSeq" id="WP_039189830.1">
    <property type="nucleotide sequence ID" value="NZ_JRFJ01000001.1"/>
</dbReference>
<organism evidence="1 2">
    <name type="scientific">Aureimonas altamirensis</name>
    <dbReference type="NCBI Taxonomy" id="370622"/>
    <lineage>
        <taxon>Bacteria</taxon>
        <taxon>Pseudomonadati</taxon>
        <taxon>Pseudomonadota</taxon>
        <taxon>Alphaproteobacteria</taxon>
        <taxon>Hyphomicrobiales</taxon>
        <taxon>Aurantimonadaceae</taxon>
        <taxon>Aureimonas</taxon>
    </lineage>
</organism>
<sequence length="72" mass="8002">MSISYIREYYGVPAKRGGRIEYTGGKSPELGTIVGARGAHLRIRLDGMAYTHPLSFHPTYCIRYLDAAEAIL</sequence>
<accession>A0A0B1QA63</accession>
<evidence type="ECO:0000313" key="2">
    <source>
        <dbReference type="Proteomes" id="UP000030826"/>
    </source>
</evidence>
<evidence type="ECO:0000313" key="1">
    <source>
        <dbReference type="EMBL" id="KHJ56266.1"/>
    </source>
</evidence>
<gene>
    <name evidence="1" type="ORF">LA66_06750</name>
</gene>
<protein>
    <submittedName>
        <fullName evidence="1">Uncharacterized protein</fullName>
    </submittedName>
</protein>
<dbReference type="EMBL" id="JRFJ01000001">
    <property type="protein sequence ID" value="KHJ56266.1"/>
    <property type="molecule type" value="Genomic_DNA"/>
</dbReference>
<dbReference type="AlphaFoldDB" id="A0A0B1QA63"/>